<reference evidence="1 2" key="1">
    <citation type="submission" date="2014-10" db="EMBL/GenBank/DDBJ databases">
        <title>Draft genome of the hookworm Ancylostoma caninum.</title>
        <authorList>
            <person name="Mitreva M."/>
        </authorList>
    </citation>
    <scope>NUCLEOTIDE SEQUENCE [LARGE SCALE GENOMIC DNA]</scope>
    <source>
        <strain evidence="1 2">Baltimore</strain>
    </source>
</reference>
<comment type="caution">
    <text evidence="1">The sequence shown here is derived from an EMBL/GenBank/DDBJ whole genome shotgun (WGS) entry which is preliminary data.</text>
</comment>
<dbReference type="Proteomes" id="UP000252519">
    <property type="component" value="Unassembled WGS sequence"/>
</dbReference>
<evidence type="ECO:0000313" key="2">
    <source>
        <dbReference type="Proteomes" id="UP000252519"/>
    </source>
</evidence>
<evidence type="ECO:0008006" key="3">
    <source>
        <dbReference type="Google" id="ProtNLM"/>
    </source>
</evidence>
<organism evidence="1 2">
    <name type="scientific">Ancylostoma caninum</name>
    <name type="common">Dog hookworm</name>
    <dbReference type="NCBI Taxonomy" id="29170"/>
    <lineage>
        <taxon>Eukaryota</taxon>
        <taxon>Metazoa</taxon>
        <taxon>Ecdysozoa</taxon>
        <taxon>Nematoda</taxon>
        <taxon>Chromadorea</taxon>
        <taxon>Rhabditida</taxon>
        <taxon>Rhabditina</taxon>
        <taxon>Rhabditomorpha</taxon>
        <taxon>Strongyloidea</taxon>
        <taxon>Ancylostomatidae</taxon>
        <taxon>Ancylostomatinae</taxon>
        <taxon>Ancylostoma</taxon>
    </lineage>
</organism>
<evidence type="ECO:0000313" key="1">
    <source>
        <dbReference type="EMBL" id="RCN45266.1"/>
    </source>
</evidence>
<gene>
    <name evidence="1" type="ORF">ANCCAN_08766</name>
</gene>
<accession>A0A368GLK4</accession>
<dbReference type="EMBL" id="JOJR01000106">
    <property type="protein sequence ID" value="RCN45266.1"/>
    <property type="molecule type" value="Genomic_DNA"/>
</dbReference>
<proteinExistence type="predicted"/>
<dbReference type="OrthoDB" id="5871362at2759"/>
<keyword evidence="2" id="KW-1185">Reference proteome</keyword>
<protein>
    <recommendedName>
        <fullName evidence="3">DUF19 domain-containing protein</fullName>
    </recommendedName>
</protein>
<dbReference type="AlphaFoldDB" id="A0A368GLK4"/>
<sequence length="312" mass="34882">MSFSDNYDCISKALLESKQCWTHIYGVPNPTRNDGKCNGLATFYECIEDHLDDRCGEIATTLLAASIEELGCMDDYFKNAQKMELHISTQKPARSEEDYPKMPEIAFAQDNNSTSSMETSPSTPFLDVSETMTTDRSGVDADVGSTAYQTTEAALTSMPNVAETDDAKEFHVTTEIPETTEITVPTTTHPPYCVPHRDHFTINICLKNIMAKLSTISDETPAAAAIHFPLYNVSIDALVGLCDDLRDANKCMDGVEKLCQHPLLTFMEQQFVATCNLLKMRDFDIDYSCIQRKLLDREVELQEINKVLSKNV</sequence>
<name>A0A368GLK4_ANCCA</name>